<dbReference type="GO" id="GO:0000271">
    <property type="term" value="P:polysaccharide biosynthetic process"/>
    <property type="evidence" value="ECO:0007669"/>
    <property type="project" value="InterPro"/>
</dbReference>
<proteinExistence type="predicted"/>
<evidence type="ECO:0000313" key="2">
    <source>
        <dbReference type="Proteomes" id="UP000197019"/>
    </source>
</evidence>
<dbReference type="GO" id="GO:0016740">
    <property type="term" value="F:transferase activity"/>
    <property type="evidence" value="ECO:0007669"/>
    <property type="project" value="UniProtKB-KW"/>
</dbReference>
<evidence type="ECO:0000313" key="1">
    <source>
        <dbReference type="EMBL" id="ASF47530.1"/>
    </source>
</evidence>
<keyword evidence="2" id="KW-1185">Reference proteome</keyword>
<keyword evidence="1" id="KW-0808">Transferase</keyword>
<dbReference type="AlphaFoldDB" id="A0A1Z4C209"/>
<dbReference type="Proteomes" id="UP000197019">
    <property type="component" value="Chromosome"/>
</dbReference>
<dbReference type="RefSeq" id="WP_088620402.1">
    <property type="nucleotide sequence ID" value="NZ_CP022129.1"/>
</dbReference>
<dbReference type="KEGG" id="mpsy:CEK71_16480"/>
<dbReference type="GO" id="GO:0015774">
    <property type="term" value="P:polysaccharide transport"/>
    <property type="evidence" value="ECO:0007669"/>
    <property type="project" value="InterPro"/>
</dbReference>
<dbReference type="OrthoDB" id="7210484at2"/>
<reference evidence="1 2" key="1">
    <citation type="submission" date="2017-06" db="EMBL/GenBank/DDBJ databases">
        <title>Genome Sequencing of the methanotroph Methylovulum psychrotolerants str. HV10-M2 isolated from a high-altitude environment.</title>
        <authorList>
            <person name="Mateos-Rivera A."/>
        </authorList>
    </citation>
    <scope>NUCLEOTIDE SEQUENCE [LARGE SCALE GENOMIC DNA]</scope>
    <source>
        <strain evidence="1 2">HV10_M2</strain>
    </source>
</reference>
<dbReference type="InterPro" id="IPR007833">
    <property type="entry name" value="Capsule_polysaccharide_synth"/>
</dbReference>
<dbReference type="Pfam" id="PF05159">
    <property type="entry name" value="Capsule_synth"/>
    <property type="match status" value="3"/>
</dbReference>
<organism evidence="1 2">
    <name type="scientific">Methylovulum psychrotolerans</name>
    <dbReference type="NCBI Taxonomy" id="1704499"/>
    <lineage>
        <taxon>Bacteria</taxon>
        <taxon>Pseudomonadati</taxon>
        <taxon>Pseudomonadota</taxon>
        <taxon>Gammaproteobacteria</taxon>
        <taxon>Methylococcales</taxon>
        <taxon>Methylococcaceae</taxon>
        <taxon>Methylovulum</taxon>
    </lineage>
</organism>
<protein>
    <submittedName>
        <fullName evidence="1">Beta-3-deoxy-D-manno-oct-2-ulosonic acid transferase</fullName>
    </submittedName>
</protein>
<dbReference type="CDD" id="cd16439">
    <property type="entry name" value="beta_Kdo_transferase_KpsC_2"/>
    <property type="match status" value="1"/>
</dbReference>
<sequence>MARPSLSAEDLAQAAVRLLPKPRLLTLWALSWRWRRVVVYRPVQPANRRLLAAWRRGGEVLARLGGLVLWEATEGCVAPFNAADGVLSLCWASALETAIAAAYSPAQQARAWQLQGLWQSQQLSRYNHARAYALPLPPHYVVVVDAGDAAGSARMLAAALAEYPDAQVLVLPCPDVPGQRRTLADAARVQALAADVHPAAVLAGAQAVYCQASSLGWEGLLWGKRVRTFAMPYYAGWGLTDDAVPPPLGRQPVPLANLLYAVLVACAAYVDPETAQCCEPERLLVWAGWQRVQRGRFPTRLYAYGFSDYKKPIVRRFFQGSAVLFDVAQPPEQATLVVWGRQALTVLPENAKQWHTIRLEDGFIRSVGLGADLIRPLSWALDSTGIYYDATRPSDLEAYLQNYPFDTPLLARARQLRERLAAARLTKYNVGTGVWQRPPGSLAGPVILVPGQVESDASLAYGALGLRTNLGLLMAVRSAEPTAYIIYKPHPDVVAGLRQAGQDEAQTHLWCDEIIVDVAMGQLLEQVDEVHTLTSLTGFEALLRGKRVVCYGLPFYAGWGLTEDKLVADRRSRRLSVDELAAAALILYPTYISRVSGQFTSPERALDELLAWRGQAAWRLWGRKLLRKALLLELWLKARRQPVPPPG</sequence>
<name>A0A1Z4C209_9GAMM</name>
<accession>A0A1Z4C209</accession>
<dbReference type="EMBL" id="CP022129">
    <property type="protein sequence ID" value="ASF47530.1"/>
    <property type="molecule type" value="Genomic_DNA"/>
</dbReference>
<gene>
    <name evidence="1" type="ORF">CEK71_16480</name>
</gene>